<reference evidence="7" key="2">
    <citation type="submission" date="2021-02" db="EMBL/GenBank/DDBJ databases">
        <authorList>
            <person name="Kimball J.A."/>
            <person name="Haas M.W."/>
            <person name="Macchietto M."/>
            <person name="Kono T."/>
            <person name="Duquette J."/>
            <person name="Shao M."/>
        </authorList>
    </citation>
    <scope>NUCLEOTIDE SEQUENCE</scope>
    <source>
        <tissue evidence="7">Fresh leaf tissue</tissue>
    </source>
</reference>
<dbReference type="PANTHER" id="PTHR23063:SF39">
    <property type="entry name" value="LYSOPHOSPHOLIPID ACYLTRANSFERASE LPEAT1"/>
    <property type="match status" value="1"/>
</dbReference>
<keyword evidence="2" id="KW-0812">Transmembrane</keyword>
<protein>
    <recommendedName>
        <fullName evidence="9">JD1</fullName>
    </recommendedName>
</protein>
<dbReference type="Proteomes" id="UP000729402">
    <property type="component" value="Unassembled WGS sequence"/>
</dbReference>
<keyword evidence="1" id="KW-0808">Transferase</keyword>
<dbReference type="AlphaFoldDB" id="A0A8J5VLI0"/>
<evidence type="ECO:0000256" key="3">
    <source>
        <dbReference type="ARBA" id="ARBA00022989"/>
    </source>
</evidence>
<evidence type="ECO:0000256" key="4">
    <source>
        <dbReference type="ARBA" id="ARBA00023098"/>
    </source>
</evidence>
<keyword evidence="3" id="KW-1133">Transmembrane helix</keyword>
<gene>
    <name evidence="7" type="ORF">GUJ93_ZPchr0001g30914</name>
</gene>
<evidence type="ECO:0000256" key="6">
    <source>
        <dbReference type="ARBA" id="ARBA00023315"/>
    </source>
</evidence>
<dbReference type="GO" id="GO:0071618">
    <property type="term" value="F:lysophosphatidylethanolamine acyltransferase activity"/>
    <property type="evidence" value="ECO:0007669"/>
    <property type="project" value="TreeGrafter"/>
</dbReference>
<proteinExistence type="predicted"/>
<name>A0A8J5VLI0_ZIZPA</name>
<keyword evidence="6" id="KW-0012">Acyltransferase</keyword>
<evidence type="ECO:0000256" key="5">
    <source>
        <dbReference type="ARBA" id="ARBA00023136"/>
    </source>
</evidence>
<dbReference type="EMBL" id="JAAALK010000288">
    <property type="protein sequence ID" value="KAG8052068.1"/>
    <property type="molecule type" value="Genomic_DNA"/>
</dbReference>
<comment type="caution">
    <text evidence="7">The sequence shown here is derived from an EMBL/GenBank/DDBJ whole genome shotgun (WGS) entry which is preliminary data.</text>
</comment>
<evidence type="ECO:0000313" key="7">
    <source>
        <dbReference type="EMBL" id="KAG8052068.1"/>
    </source>
</evidence>
<sequence>MRGTCEREQTPASPGAEKDCHLHDANMVEHSFIFARHVFLLLCQFVNYIEVVRLPVYYPSEQEKEDPKLYANNVRKLIATEGNLSLSNLGLAEKRVYHAALNGKRGALHRKDD</sequence>
<keyword evidence="5" id="KW-0472">Membrane</keyword>
<evidence type="ECO:0000256" key="1">
    <source>
        <dbReference type="ARBA" id="ARBA00022679"/>
    </source>
</evidence>
<dbReference type="GO" id="GO:0005783">
    <property type="term" value="C:endoplasmic reticulum"/>
    <property type="evidence" value="ECO:0007669"/>
    <property type="project" value="TreeGrafter"/>
</dbReference>
<reference evidence="7" key="1">
    <citation type="journal article" date="2021" name="bioRxiv">
        <title>Whole Genome Assembly and Annotation of Northern Wild Rice, Zizania palustris L., Supports a Whole Genome Duplication in the Zizania Genus.</title>
        <authorList>
            <person name="Haas M."/>
            <person name="Kono T."/>
            <person name="Macchietto M."/>
            <person name="Millas R."/>
            <person name="McGilp L."/>
            <person name="Shao M."/>
            <person name="Duquette J."/>
            <person name="Hirsch C.N."/>
            <person name="Kimball J."/>
        </authorList>
    </citation>
    <scope>NUCLEOTIDE SEQUENCE</scope>
    <source>
        <tissue evidence="7">Fresh leaf tissue</tissue>
    </source>
</reference>
<evidence type="ECO:0000313" key="8">
    <source>
        <dbReference type="Proteomes" id="UP000729402"/>
    </source>
</evidence>
<accession>A0A8J5VLI0</accession>
<dbReference type="GO" id="GO:0006644">
    <property type="term" value="P:phospholipid metabolic process"/>
    <property type="evidence" value="ECO:0007669"/>
    <property type="project" value="TreeGrafter"/>
</dbReference>
<organism evidence="7 8">
    <name type="scientific">Zizania palustris</name>
    <name type="common">Northern wild rice</name>
    <dbReference type="NCBI Taxonomy" id="103762"/>
    <lineage>
        <taxon>Eukaryota</taxon>
        <taxon>Viridiplantae</taxon>
        <taxon>Streptophyta</taxon>
        <taxon>Embryophyta</taxon>
        <taxon>Tracheophyta</taxon>
        <taxon>Spermatophyta</taxon>
        <taxon>Magnoliopsida</taxon>
        <taxon>Liliopsida</taxon>
        <taxon>Poales</taxon>
        <taxon>Poaceae</taxon>
        <taxon>BOP clade</taxon>
        <taxon>Oryzoideae</taxon>
        <taxon>Oryzeae</taxon>
        <taxon>Zizaniinae</taxon>
        <taxon>Zizania</taxon>
    </lineage>
</organism>
<dbReference type="OrthoDB" id="272512at2759"/>
<keyword evidence="4" id="KW-0443">Lipid metabolism</keyword>
<evidence type="ECO:0008006" key="9">
    <source>
        <dbReference type="Google" id="ProtNLM"/>
    </source>
</evidence>
<dbReference type="PANTHER" id="PTHR23063">
    <property type="entry name" value="PHOSPHOLIPID ACYLTRANSFERASE"/>
    <property type="match status" value="1"/>
</dbReference>
<keyword evidence="8" id="KW-1185">Reference proteome</keyword>
<evidence type="ECO:0000256" key="2">
    <source>
        <dbReference type="ARBA" id="ARBA00022692"/>
    </source>
</evidence>